<gene>
    <name evidence="3" type="ORF">A7K91_09740</name>
</gene>
<feature type="compositionally biased region" description="Polar residues" evidence="1">
    <location>
        <begin position="123"/>
        <end position="133"/>
    </location>
</feature>
<feature type="compositionally biased region" description="Basic and acidic residues" evidence="1">
    <location>
        <begin position="9"/>
        <end position="18"/>
    </location>
</feature>
<feature type="region of interest" description="Disordered" evidence="1">
    <location>
        <begin position="1"/>
        <end position="71"/>
    </location>
</feature>
<proteinExistence type="predicted"/>
<dbReference type="STRING" id="1844972.A7K91_09740"/>
<dbReference type="AlphaFoldDB" id="A0A1A5YSD6"/>
<dbReference type="RefSeq" id="WP_068679030.1">
    <property type="nucleotide sequence ID" value="NZ_LYPA01000025.1"/>
</dbReference>
<evidence type="ECO:0000256" key="1">
    <source>
        <dbReference type="SAM" id="MobiDB-lite"/>
    </source>
</evidence>
<feature type="compositionally biased region" description="Polar residues" evidence="1">
    <location>
        <begin position="57"/>
        <end position="70"/>
    </location>
</feature>
<feature type="compositionally biased region" description="Polar residues" evidence="1">
    <location>
        <begin position="24"/>
        <end position="40"/>
    </location>
</feature>
<feature type="transmembrane region" description="Helical" evidence="2">
    <location>
        <begin position="192"/>
        <end position="218"/>
    </location>
</feature>
<evidence type="ECO:0000313" key="4">
    <source>
        <dbReference type="Proteomes" id="UP000092024"/>
    </source>
</evidence>
<feature type="region of interest" description="Disordered" evidence="1">
    <location>
        <begin position="242"/>
        <end position="280"/>
    </location>
</feature>
<keyword evidence="2" id="KW-1133">Transmembrane helix</keyword>
<keyword evidence="2" id="KW-0472">Membrane</keyword>
<protein>
    <recommendedName>
        <fullName evidence="5">SPOR domain-containing protein</fullName>
    </recommendedName>
</protein>
<feature type="region of interest" description="Disordered" evidence="1">
    <location>
        <begin position="109"/>
        <end position="135"/>
    </location>
</feature>
<keyword evidence="2" id="KW-0812">Transmembrane</keyword>
<accession>A0A1A5YSD6</accession>
<reference evidence="3 4" key="1">
    <citation type="submission" date="2016-05" db="EMBL/GenBank/DDBJ databases">
        <title>Paenibacillus oryzae. sp. nov., isolated from the rice root.</title>
        <authorList>
            <person name="Zhang J."/>
            <person name="Zhang X."/>
        </authorList>
    </citation>
    <scope>NUCLEOTIDE SEQUENCE [LARGE SCALE GENOMIC DNA]</scope>
    <source>
        <strain evidence="3 4">1DrF-4</strain>
    </source>
</reference>
<sequence length="498" mass="52941">MKPNNRITFRFEHKDQRPAKPLTPGSQDAGQASSYDQEQNPAGLLELSKERERRPVQPSSGQKEGLSSGSKVVPLYGLSTANSIEEAHPWNSPYQDDVSALEQLIRGTASKGSVRDASIQKDGGQQSSVQEAQLTPEPRIALVEQSRSGYRERLGREEPPVDIAAAIPNEEAEGRGGYGSAIRRASSASPSWLKVVFSVAGALLTGALFGYLLLALFIGPHLLPGVNKEPGAVPANAVIDPEDTEASGDTEGNNGTAANDGTAIGAGSPVGEAQPVGGEAGGANAGAPMVSLGDVSASYTFLQFGVFSQEEGRDAALAELRGKKLPAVSYDSGKDLRVFAGIANGNVMAEGLIKRLPDLLLYKKEMTLEAPDKMPFKGKEEDAGLFFARTNELLAMWCSLTEAQLEQSSLSPLGSAAAAAWKEKLELWQQSAATMKEGLPAGDENRYFEGMSEGMLQASVALNEYDKKPGEAALRKLQEGMLKAIVSQKEWFESMSAL</sequence>
<dbReference type="Proteomes" id="UP000092024">
    <property type="component" value="Unassembled WGS sequence"/>
</dbReference>
<evidence type="ECO:0000313" key="3">
    <source>
        <dbReference type="EMBL" id="OBR68473.1"/>
    </source>
</evidence>
<dbReference type="EMBL" id="LYPA01000025">
    <property type="protein sequence ID" value="OBR68473.1"/>
    <property type="molecule type" value="Genomic_DNA"/>
</dbReference>
<name>A0A1A5YSD6_9BACL</name>
<organism evidence="3 4">
    <name type="scientific">Paenibacillus oryzae</name>
    <dbReference type="NCBI Taxonomy" id="1844972"/>
    <lineage>
        <taxon>Bacteria</taxon>
        <taxon>Bacillati</taxon>
        <taxon>Bacillota</taxon>
        <taxon>Bacilli</taxon>
        <taxon>Bacillales</taxon>
        <taxon>Paenibacillaceae</taxon>
        <taxon>Paenibacillus</taxon>
    </lineage>
</organism>
<evidence type="ECO:0000256" key="2">
    <source>
        <dbReference type="SAM" id="Phobius"/>
    </source>
</evidence>
<comment type="caution">
    <text evidence="3">The sequence shown here is derived from an EMBL/GenBank/DDBJ whole genome shotgun (WGS) entry which is preliminary data.</text>
</comment>
<dbReference type="OrthoDB" id="2680382at2"/>
<keyword evidence="4" id="KW-1185">Reference proteome</keyword>
<feature type="compositionally biased region" description="Polar residues" evidence="1">
    <location>
        <begin position="250"/>
        <end position="259"/>
    </location>
</feature>
<evidence type="ECO:0008006" key="5">
    <source>
        <dbReference type="Google" id="ProtNLM"/>
    </source>
</evidence>